<sequence>MYLVIKMINVVGLGSTSFKDLTLEAVKIMKNGNKNFLRTERHDSLSFFKENNINYESFDYLYDEMKSFEEVYSKIVEILIEKSKNEDINYFVPGTPLVAEKTVKMLIEKNIEIKIINGISFIEPVLASVGRDAVDGLLFLDSDANKFDFDTRRDTLITQVYNKRIASDLSLSLQEIYDEEDLAFVITNAGLDDEILRKVKIYELPRLDDYNHQSCIYIPRAKGKNLNIILNEISSIIKEKDLYLDEENFEEIKEEILEKAKSLSIDDEDEKDILALSLFLLLLKDNDGLIDLRQIFEEIYKKLDKIAIFLK</sequence>
<feature type="domain" description="Tetrapyrrole methylase" evidence="1">
    <location>
        <begin position="7"/>
        <end position="204"/>
    </location>
</feature>
<dbReference type="SUPFAM" id="SSF53790">
    <property type="entry name" value="Tetrapyrrole methylase"/>
    <property type="match status" value="1"/>
</dbReference>
<dbReference type="CDD" id="cd11723">
    <property type="entry name" value="YabN_N_like"/>
    <property type="match status" value="1"/>
</dbReference>
<dbReference type="AlphaFoldDB" id="A0A6N2ZCY2"/>
<name>A0A6N2ZCY2_9FIRM</name>
<dbReference type="GO" id="GO:0008168">
    <property type="term" value="F:methyltransferase activity"/>
    <property type="evidence" value="ECO:0007669"/>
    <property type="project" value="InterPro"/>
</dbReference>
<dbReference type="GO" id="GO:0017183">
    <property type="term" value="P:protein histidyl modification to diphthamide"/>
    <property type="evidence" value="ECO:0007669"/>
    <property type="project" value="InterPro"/>
</dbReference>
<dbReference type="PANTHER" id="PTHR10882:SF0">
    <property type="entry name" value="DIPHTHINE METHYL ESTER SYNTHASE"/>
    <property type="match status" value="1"/>
</dbReference>
<gene>
    <name evidence="2" type="ORF">PGLFYP46_01018</name>
</gene>
<protein>
    <submittedName>
        <fullName evidence="2">Diphthine synthase</fullName>
    </submittedName>
</protein>
<dbReference type="InterPro" id="IPR000878">
    <property type="entry name" value="4pyrrol_Mease"/>
</dbReference>
<organism evidence="2">
    <name type="scientific">Peptoniphilus gorbachii</name>
    <dbReference type="NCBI Taxonomy" id="411567"/>
    <lineage>
        <taxon>Bacteria</taxon>
        <taxon>Bacillati</taxon>
        <taxon>Bacillota</taxon>
        <taxon>Tissierellia</taxon>
        <taxon>Tissierellales</taxon>
        <taxon>Peptoniphilaceae</taxon>
        <taxon>Peptoniphilus</taxon>
    </lineage>
</organism>
<dbReference type="Gene3D" id="3.40.1010.10">
    <property type="entry name" value="Cobalt-precorrin-4 Transmethylase, Domain 1"/>
    <property type="match status" value="1"/>
</dbReference>
<dbReference type="PANTHER" id="PTHR10882">
    <property type="entry name" value="DIPHTHINE SYNTHASE"/>
    <property type="match status" value="1"/>
</dbReference>
<evidence type="ECO:0000313" key="2">
    <source>
        <dbReference type="EMBL" id="VYT77369.1"/>
    </source>
</evidence>
<dbReference type="InterPro" id="IPR014777">
    <property type="entry name" value="4pyrrole_Mease_sub1"/>
</dbReference>
<accession>A0A6N2ZCY2</accession>
<dbReference type="EMBL" id="CACRUP010000007">
    <property type="protein sequence ID" value="VYT77369.1"/>
    <property type="molecule type" value="Genomic_DNA"/>
</dbReference>
<dbReference type="Pfam" id="PF00590">
    <property type="entry name" value="TP_methylase"/>
    <property type="match status" value="1"/>
</dbReference>
<reference evidence="2" key="1">
    <citation type="submission" date="2019-11" db="EMBL/GenBank/DDBJ databases">
        <authorList>
            <person name="Feng L."/>
        </authorList>
    </citation>
    <scope>NUCLEOTIDE SEQUENCE</scope>
    <source>
        <strain evidence="2">PgorbachiiLFYP46</strain>
    </source>
</reference>
<dbReference type="InterPro" id="IPR035996">
    <property type="entry name" value="4pyrrol_Methylase_sf"/>
</dbReference>
<dbReference type="InterPro" id="IPR004551">
    <property type="entry name" value="Dphthn_synthase"/>
</dbReference>
<proteinExistence type="predicted"/>
<evidence type="ECO:0000259" key="1">
    <source>
        <dbReference type="Pfam" id="PF00590"/>
    </source>
</evidence>
<dbReference type="InterPro" id="IPR035013">
    <property type="entry name" value="YabN_N"/>
</dbReference>